<reference evidence="2 3" key="1">
    <citation type="journal article" date="2018" name="Sci. Rep.">
        <title>Raphidocelis subcapitata (=Pseudokirchneriella subcapitata) provides an insight into genome evolution and environmental adaptations in the Sphaeropleales.</title>
        <authorList>
            <person name="Suzuki S."/>
            <person name="Yamaguchi H."/>
            <person name="Nakajima N."/>
            <person name="Kawachi M."/>
        </authorList>
    </citation>
    <scope>NUCLEOTIDE SEQUENCE [LARGE SCALE GENOMIC DNA]</scope>
    <source>
        <strain evidence="2 3">NIES-35</strain>
    </source>
</reference>
<sequence>MPPRQQQRAAAAPVRLSTGAYALHALAALLLLALFAVGLAGLLIIMDGEGKNALSRTVYAEHWRWLISKNAFFQPFAVNFGAIGFGYCVSKLLSHHRAAAAAPAAAAGAPAKKRE</sequence>
<keyword evidence="1" id="KW-0472">Membrane</keyword>
<keyword evidence="1" id="KW-1133">Transmembrane helix</keyword>
<evidence type="ECO:0000313" key="3">
    <source>
        <dbReference type="Proteomes" id="UP000247498"/>
    </source>
</evidence>
<dbReference type="EMBL" id="BDRX01000005">
    <property type="protein sequence ID" value="GBF88564.1"/>
    <property type="molecule type" value="Genomic_DNA"/>
</dbReference>
<evidence type="ECO:0000313" key="2">
    <source>
        <dbReference type="EMBL" id="GBF88564.1"/>
    </source>
</evidence>
<comment type="caution">
    <text evidence="2">The sequence shown here is derived from an EMBL/GenBank/DDBJ whole genome shotgun (WGS) entry which is preliminary data.</text>
</comment>
<evidence type="ECO:0000256" key="1">
    <source>
        <dbReference type="SAM" id="Phobius"/>
    </source>
</evidence>
<gene>
    <name evidence="2" type="ORF">Rsub_01279</name>
</gene>
<feature type="transmembrane region" description="Helical" evidence="1">
    <location>
        <begin position="21"/>
        <end position="46"/>
    </location>
</feature>
<keyword evidence="1" id="KW-0812">Transmembrane</keyword>
<dbReference type="AlphaFoldDB" id="A0A2V0NM70"/>
<organism evidence="2 3">
    <name type="scientific">Raphidocelis subcapitata</name>
    <dbReference type="NCBI Taxonomy" id="307507"/>
    <lineage>
        <taxon>Eukaryota</taxon>
        <taxon>Viridiplantae</taxon>
        <taxon>Chlorophyta</taxon>
        <taxon>core chlorophytes</taxon>
        <taxon>Chlorophyceae</taxon>
        <taxon>CS clade</taxon>
        <taxon>Sphaeropleales</taxon>
        <taxon>Selenastraceae</taxon>
        <taxon>Raphidocelis</taxon>
    </lineage>
</organism>
<feature type="transmembrane region" description="Helical" evidence="1">
    <location>
        <begin position="71"/>
        <end position="89"/>
    </location>
</feature>
<protein>
    <submittedName>
        <fullName evidence="2">Uncharacterized protein</fullName>
    </submittedName>
</protein>
<dbReference type="InParanoid" id="A0A2V0NM70"/>
<accession>A0A2V0NM70</accession>
<keyword evidence="3" id="KW-1185">Reference proteome</keyword>
<name>A0A2V0NM70_9CHLO</name>
<dbReference type="OrthoDB" id="532777at2759"/>
<dbReference type="Proteomes" id="UP000247498">
    <property type="component" value="Unassembled WGS sequence"/>
</dbReference>
<proteinExistence type="predicted"/>